<organism evidence="9 10">
    <name type="scientific">Flavobacterium difficile</name>
    <dbReference type="NCBI Taxonomy" id="2709659"/>
    <lineage>
        <taxon>Bacteria</taxon>
        <taxon>Pseudomonadati</taxon>
        <taxon>Bacteroidota</taxon>
        <taxon>Flavobacteriia</taxon>
        <taxon>Flavobacteriales</taxon>
        <taxon>Flavobacteriaceae</taxon>
        <taxon>Flavobacterium</taxon>
    </lineage>
</organism>
<dbReference type="NCBIfam" id="TIGR04131">
    <property type="entry name" value="Bac_Flav_CTERM"/>
    <property type="match status" value="1"/>
</dbReference>
<dbReference type="Pfam" id="PF13585">
    <property type="entry name" value="CHU_C"/>
    <property type="match status" value="1"/>
</dbReference>
<dbReference type="InterPro" id="IPR003367">
    <property type="entry name" value="Thrombospondin_3-like_rpt"/>
</dbReference>
<gene>
    <name evidence="9" type="ORF">G4D72_09010</name>
</gene>
<evidence type="ECO:0000256" key="2">
    <source>
        <dbReference type="ARBA" id="ARBA00004496"/>
    </source>
</evidence>
<evidence type="ECO:0000313" key="10">
    <source>
        <dbReference type="Proteomes" id="UP000800984"/>
    </source>
</evidence>
<comment type="caution">
    <text evidence="9">The sequence shown here is derived from an EMBL/GenBank/DDBJ whole genome shotgun (WGS) entry which is preliminary data.</text>
</comment>
<dbReference type="Pfam" id="PF02412">
    <property type="entry name" value="TSP_3"/>
    <property type="match status" value="2"/>
</dbReference>
<comment type="subcellular location">
    <subcellularLocation>
        <location evidence="1">Cell projection</location>
        <location evidence="1">Cilium</location>
    </subcellularLocation>
    <subcellularLocation>
        <location evidence="2">Cytoplasm</location>
    </subcellularLocation>
</comment>
<dbReference type="InterPro" id="IPR028974">
    <property type="entry name" value="TSP_type-3_rpt"/>
</dbReference>
<dbReference type="PROSITE" id="PS51234">
    <property type="entry name" value="TSP3"/>
    <property type="match status" value="1"/>
</dbReference>
<evidence type="ECO:0000256" key="6">
    <source>
        <dbReference type="ARBA" id="ARBA00023069"/>
    </source>
</evidence>
<dbReference type="InterPro" id="IPR003410">
    <property type="entry name" value="HYR_dom"/>
</dbReference>
<dbReference type="Gene3D" id="4.10.1080.10">
    <property type="entry name" value="TSP type-3 repeat"/>
    <property type="match status" value="1"/>
</dbReference>
<dbReference type="InterPro" id="IPR053879">
    <property type="entry name" value="HYDIN_VesB_CFA65-like_Ig"/>
</dbReference>
<proteinExistence type="predicted"/>
<dbReference type="Gene3D" id="2.60.40.10">
    <property type="entry name" value="Immunoglobulins"/>
    <property type="match status" value="2"/>
</dbReference>
<protein>
    <submittedName>
        <fullName evidence="9">Choice-of-anchor D domain-containing protein</fullName>
    </submittedName>
</protein>
<dbReference type="InterPro" id="IPR017897">
    <property type="entry name" value="Thrombospondin_3_rpt"/>
</dbReference>
<evidence type="ECO:0000256" key="7">
    <source>
        <dbReference type="ARBA" id="ARBA00023273"/>
    </source>
</evidence>
<keyword evidence="6" id="KW-0969">Cilium</keyword>
<dbReference type="Pfam" id="PF02494">
    <property type="entry name" value="HYR"/>
    <property type="match status" value="1"/>
</dbReference>
<keyword evidence="3" id="KW-0963">Cytoplasm</keyword>
<keyword evidence="10" id="KW-1185">Reference proteome</keyword>
<sequence length="1147" mass="120181">MKTDFTSKIYRNITLSILTLLFVQLSNAQVYTVSNCAYSPIVGGGTALPSGDDIISGLVPIGFTFPFYGTNYTDLVISTNGFLSFDPTANQGCCTGQILPTTFTRTLISWAWDDMFTVGSTFNYFTTGVAPNRIFVVNYNNVGFCCSPANEASVQIQLYETTGEIRMLSANNNHVGRTATMGIQDNLVGSTSVPGRNSSSWISPANECLSYSPVLTSPEINVLGNSISIVDGDITPSLADGTDFGGVLTCSGTILKTFTIENTGNTDLTFSTPTITGANASDFTVTLAPTSPVAVAGSTTYQITFDPSANGLRTATISISNNDSDENPYNFDIQGMGQSDAIAPSITCPSNISVNNTAGLCGATITYAMPTATDNCPGTNISTLENVLANINTNSNTILATIPNPVVFEMDNGLNGNVIFDGFSDMYDGGNILNTNFASNIQYSQNNIVNSSAFGSSGRYFTSYITNGTTGSLNPCMFILAADINNVSNFNTTGNLGADGNGSTDASSFSITVNGIGYNCFVKRVYNAFDPSINQLMIVPTNPSASQTFATDTNDGLHSLNNINASTRIYYLLYSGNSGSYINDAQTQAIAQAFLSNAAQSSVLITQTTGLPSGSVFPIGTTTNTFVATDPSGNSSNCSFDVVVTDTQSPTVITQNITVQVDATGNATITAAQIDNGSTDNCSVASVTVSPNAFTCANVGPNTVTLTVTDVNGNISTGTATVTVQDAILPTVITQNITVQLDATGNATITAAQIDNGSTDNCSVASVTVSPNTFTCANVGPNTVTLTVTDANGNMSTGTATVTIQDTVLPTVITQNITVQLDATGNATITAAQVDNGSTDNCGIATITVSPNTFTCANVGPNTVTLTVTDANGNTSTGTATVTVQDTVLPTVITQNITVQLDATGNATITAAQVNNGSTDNCGIASSSLNTLNFNCNNVGPNTVILTITDVNGNIGTATAIVTVTNNFGDNDTDGIRDNCDDDDDNDGVLDTSDNCELIANSDQADNDNDGLGDVCDDDDDNDGYTDTTDNCPFIYNPNQEDRDNDGIGDVCDLIEVNVSEAITPNGDGINDTWMIYNIENHPNNTVRVFNRWGSEVFFARGYQNNWNGAYKNNNQPLPDSGSYYYQLDLDGNGSIEKDGWIYITRQ</sequence>
<dbReference type="EMBL" id="JAAJBT010000005">
    <property type="protein sequence ID" value="NHM02245.1"/>
    <property type="molecule type" value="Genomic_DNA"/>
</dbReference>
<dbReference type="Pfam" id="PF22544">
    <property type="entry name" value="HYDIN_VesB_CFA65-like_Ig"/>
    <property type="match status" value="1"/>
</dbReference>
<keyword evidence="7" id="KW-0966">Cell projection</keyword>
<dbReference type="RefSeq" id="WP_166077354.1">
    <property type="nucleotide sequence ID" value="NZ_JAAJBT010000005.1"/>
</dbReference>
<dbReference type="PANTHER" id="PTHR24273:SF32">
    <property type="entry name" value="HYALIN"/>
    <property type="match status" value="1"/>
</dbReference>
<feature type="domain" description="HYR" evidence="8">
    <location>
        <begin position="554"/>
        <end position="646"/>
    </location>
</feature>
<dbReference type="NCBIfam" id="NF012200">
    <property type="entry name" value="choice_anch_D"/>
    <property type="match status" value="1"/>
</dbReference>
<name>A0ABX0I9V9_9FLAO</name>
<dbReference type="PROSITE" id="PS50825">
    <property type="entry name" value="HYR"/>
    <property type="match status" value="1"/>
</dbReference>
<dbReference type="SUPFAM" id="SSF103647">
    <property type="entry name" value="TSP type-3 repeat"/>
    <property type="match status" value="1"/>
</dbReference>
<evidence type="ECO:0000256" key="3">
    <source>
        <dbReference type="ARBA" id="ARBA00022490"/>
    </source>
</evidence>
<dbReference type="InterPro" id="IPR013783">
    <property type="entry name" value="Ig-like_fold"/>
</dbReference>
<evidence type="ECO:0000256" key="4">
    <source>
        <dbReference type="ARBA" id="ARBA00022729"/>
    </source>
</evidence>
<reference evidence="9 10" key="1">
    <citation type="submission" date="2020-02" db="EMBL/GenBank/DDBJ databases">
        <authorList>
            <person name="Chen W.-M."/>
        </authorList>
    </citation>
    <scope>NUCLEOTIDE SEQUENCE [LARGE SCALE GENOMIC DNA]</scope>
    <source>
        <strain evidence="9 10">KDG-16</strain>
    </source>
</reference>
<keyword evidence="5" id="KW-0677">Repeat</keyword>
<evidence type="ECO:0000256" key="5">
    <source>
        <dbReference type="ARBA" id="ARBA00022737"/>
    </source>
</evidence>
<evidence type="ECO:0000313" key="9">
    <source>
        <dbReference type="EMBL" id="NHM02245.1"/>
    </source>
</evidence>
<evidence type="ECO:0000256" key="1">
    <source>
        <dbReference type="ARBA" id="ARBA00004138"/>
    </source>
</evidence>
<accession>A0ABX0I9V9</accession>
<dbReference type="PANTHER" id="PTHR24273">
    <property type="entry name" value="FI04643P-RELATED"/>
    <property type="match status" value="1"/>
</dbReference>
<dbReference type="Proteomes" id="UP000800984">
    <property type="component" value="Unassembled WGS sequence"/>
</dbReference>
<evidence type="ECO:0000259" key="8">
    <source>
        <dbReference type="PROSITE" id="PS50825"/>
    </source>
</evidence>
<keyword evidence="4" id="KW-0732">Signal</keyword>
<dbReference type="InterPro" id="IPR026341">
    <property type="entry name" value="T9SS_type_B"/>
</dbReference>